<evidence type="ECO:0000313" key="8">
    <source>
        <dbReference type="EMBL" id="TWA74129.1"/>
    </source>
</evidence>
<feature type="domain" description="Tyr recombinase" evidence="6">
    <location>
        <begin position="173"/>
        <end position="344"/>
    </location>
</feature>
<dbReference type="RefSeq" id="WP_145671781.1">
    <property type="nucleotide sequence ID" value="NZ_VITF01000001.1"/>
</dbReference>
<evidence type="ECO:0000256" key="4">
    <source>
        <dbReference type="ARBA" id="ARBA00023172"/>
    </source>
</evidence>
<accession>A0A560BNN4</accession>
<keyword evidence="3 5" id="KW-0238">DNA-binding</keyword>
<dbReference type="PROSITE" id="PS51900">
    <property type="entry name" value="CB"/>
    <property type="match status" value="1"/>
</dbReference>
<sequence length="363" mass="40889">MVRVDFPGVNMVTKRLADGKRRVYYYHRASGIRLPDDPRSPEFAQAYAKLNAAPAARPDEPEAGTFSALITKYKASPDFLQLADETRKAYIRHLATIAEGDRARGGDFSGWGGLTVRDLQRENVLELRDAFAKTPRTANYIIQVLRLLLNFAVDRGWRKDNPAQRPKKLKTGDGHRPWEESEIEAFRKRWDTTTRERVAFELLLNTGQRAGDVAAMMRQHYRSGTISVTQQKTNERLWIPAAQELVAVLDPWLETHKLMAILPSRFHKPMTSNGFVHFMSDAIREASLPDDVTTHGLRYTAATMLHELGMEWEVIASVTGHQTVAMVKKYTAKKRNAKLAIASLDAARAAKGRGKKAPPENAE</sequence>
<proteinExistence type="inferred from homology"/>
<evidence type="ECO:0000256" key="1">
    <source>
        <dbReference type="ARBA" id="ARBA00008857"/>
    </source>
</evidence>
<dbReference type="PROSITE" id="PS51898">
    <property type="entry name" value="TYR_RECOMBINASE"/>
    <property type="match status" value="1"/>
</dbReference>
<keyword evidence="2" id="KW-0229">DNA integration</keyword>
<evidence type="ECO:0000259" key="7">
    <source>
        <dbReference type="PROSITE" id="PS51900"/>
    </source>
</evidence>
<dbReference type="InterPro" id="IPR013762">
    <property type="entry name" value="Integrase-like_cat_sf"/>
</dbReference>
<evidence type="ECO:0000256" key="2">
    <source>
        <dbReference type="ARBA" id="ARBA00022908"/>
    </source>
</evidence>
<dbReference type="Pfam" id="PF00589">
    <property type="entry name" value="Phage_integrase"/>
    <property type="match status" value="1"/>
</dbReference>
<protein>
    <submittedName>
        <fullName evidence="8">Site-specific recombinase XerD</fullName>
    </submittedName>
</protein>
<keyword evidence="4" id="KW-0233">DNA recombination</keyword>
<dbReference type="Gene3D" id="1.10.443.10">
    <property type="entry name" value="Intergrase catalytic core"/>
    <property type="match status" value="1"/>
</dbReference>
<evidence type="ECO:0000313" key="9">
    <source>
        <dbReference type="Proteomes" id="UP000316083"/>
    </source>
</evidence>
<dbReference type="InterPro" id="IPR002104">
    <property type="entry name" value="Integrase_catalytic"/>
</dbReference>
<dbReference type="PANTHER" id="PTHR30629">
    <property type="entry name" value="PROPHAGE INTEGRASE"/>
    <property type="match status" value="1"/>
</dbReference>
<reference evidence="8 9" key="1">
    <citation type="submission" date="2019-06" db="EMBL/GenBank/DDBJ databases">
        <title>Genomic Encyclopedia of Type Strains, Phase IV (KMG-V): Genome sequencing to study the core and pangenomes of soil and plant-associated prokaryotes.</title>
        <authorList>
            <person name="Whitman W."/>
        </authorList>
    </citation>
    <scope>NUCLEOTIDE SEQUENCE [LARGE SCALE GENOMIC DNA]</scope>
    <source>
        <strain evidence="8 9">BR 11796</strain>
    </source>
</reference>
<evidence type="ECO:0000256" key="5">
    <source>
        <dbReference type="PROSITE-ProRule" id="PRU01248"/>
    </source>
</evidence>
<dbReference type="Gene3D" id="1.10.150.130">
    <property type="match status" value="1"/>
</dbReference>
<dbReference type="Proteomes" id="UP000316083">
    <property type="component" value="Unassembled WGS sequence"/>
</dbReference>
<organism evidence="8 9">
    <name type="scientific">Azospirillum brasilense</name>
    <dbReference type="NCBI Taxonomy" id="192"/>
    <lineage>
        <taxon>Bacteria</taxon>
        <taxon>Pseudomonadati</taxon>
        <taxon>Pseudomonadota</taxon>
        <taxon>Alphaproteobacteria</taxon>
        <taxon>Rhodospirillales</taxon>
        <taxon>Azospirillaceae</taxon>
        <taxon>Azospirillum</taxon>
    </lineage>
</organism>
<evidence type="ECO:0000259" key="6">
    <source>
        <dbReference type="PROSITE" id="PS51898"/>
    </source>
</evidence>
<comment type="caution">
    <text evidence="8">The sequence shown here is derived from an EMBL/GenBank/DDBJ whole genome shotgun (WGS) entry which is preliminary data.</text>
</comment>
<dbReference type="InterPro" id="IPR050808">
    <property type="entry name" value="Phage_Integrase"/>
</dbReference>
<dbReference type="GO" id="GO:0003677">
    <property type="term" value="F:DNA binding"/>
    <property type="evidence" value="ECO:0007669"/>
    <property type="project" value="UniProtKB-UniRule"/>
</dbReference>
<gene>
    <name evidence="8" type="ORF">FBZ82_101144</name>
</gene>
<feature type="domain" description="Core-binding (CB)" evidence="7">
    <location>
        <begin position="70"/>
        <end position="153"/>
    </location>
</feature>
<dbReference type="AlphaFoldDB" id="A0A560BNN4"/>
<dbReference type="SUPFAM" id="SSF56349">
    <property type="entry name" value="DNA breaking-rejoining enzymes"/>
    <property type="match status" value="1"/>
</dbReference>
<dbReference type="GO" id="GO:0015074">
    <property type="term" value="P:DNA integration"/>
    <property type="evidence" value="ECO:0007669"/>
    <property type="project" value="UniProtKB-KW"/>
</dbReference>
<dbReference type="PANTHER" id="PTHR30629:SF2">
    <property type="entry name" value="PROPHAGE INTEGRASE INTS-RELATED"/>
    <property type="match status" value="1"/>
</dbReference>
<comment type="similarity">
    <text evidence="1">Belongs to the 'phage' integrase family.</text>
</comment>
<dbReference type="InterPro" id="IPR010998">
    <property type="entry name" value="Integrase_recombinase_N"/>
</dbReference>
<dbReference type="EMBL" id="VITF01000001">
    <property type="protein sequence ID" value="TWA74129.1"/>
    <property type="molecule type" value="Genomic_DNA"/>
</dbReference>
<evidence type="ECO:0000256" key="3">
    <source>
        <dbReference type="ARBA" id="ARBA00023125"/>
    </source>
</evidence>
<dbReference type="InterPro" id="IPR011010">
    <property type="entry name" value="DNA_brk_join_enz"/>
</dbReference>
<dbReference type="InterPro" id="IPR044068">
    <property type="entry name" value="CB"/>
</dbReference>
<name>A0A560BNN4_AZOBR</name>
<dbReference type="GO" id="GO:0006310">
    <property type="term" value="P:DNA recombination"/>
    <property type="evidence" value="ECO:0007669"/>
    <property type="project" value="UniProtKB-KW"/>
</dbReference>